<evidence type="ECO:0000259" key="8">
    <source>
        <dbReference type="PROSITE" id="PS51214"/>
    </source>
</evidence>
<reference evidence="9" key="1">
    <citation type="submission" date="2022-08" db="EMBL/GenBank/DDBJ databases">
        <title>Novel sulphate-reducing endosymbionts in the free-living metamonad Anaeramoeba.</title>
        <authorList>
            <person name="Jerlstrom-Hultqvist J."/>
            <person name="Cepicka I."/>
            <person name="Gallot-Lavallee L."/>
            <person name="Salas-Leiva D."/>
            <person name="Curtis B.A."/>
            <person name="Zahonova K."/>
            <person name="Pipaliya S."/>
            <person name="Dacks J."/>
            <person name="Roger A.J."/>
        </authorList>
    </citation>
    <scope>NUCLEOTIDE SEQUENCE</scope>
    <source>
        <strain evidence="9">Busselton2</strain>
    </source>
</reference>
<dbReference type="InterPro" id="IPR002652">
    <property type="entry name" value="Importin-a_IBB"/>
</dbReference>
<evidence type="ECO:0000256" key="3">
    <source>
        <dbReference type="ARBA" id="ARBA00022737"/>
    </source>
</evidence>
<evidence type="ECO:0000256" key="7">
    <source>
        <dbReference type="SAM" id="MobiDB-lite"/>
    </source>
</evidence>
<dbReference type="SMART" id="SM00185">
    <property type="entry name" value="ARM"/>
    <property type="match status" value="8"/>
</dbReference>
<dbReference type="GO" id="GO:0005737">
    <property type="term" value="C:cytoplasm"/>
    <property type="evidence" value="ECO:0007669"/>
    <property type="project" value="InterPro"/>
</dbReference>
<feature type="compositionally biased region" description="Basic and acidic residues" evidence="7">
    <location>
        <begin position="546"/>
        <end position="557"/>
    </location>
</feature>
<feature type="region of interest" description="Disordered" evidence="7">
    <location>
        <begin position="501"/>
        <end position="557"/>
    </location>
</feature>
<dbReference type="GO" id="GO:0061608">
    <property type="term" value="F:nuclear import signal receptor activity"/>
    <property type="evidence" value="ECO:0007669"/>
    <property type="project" value="InterPro"/>
</dbReference>
<feature type="compositionally biased region" description="Basic residues" evidence="7">
    <location>
        <begin position="1"/>
        <end position="13"/>
    </location>
</feature>
<dbReference type="InterPro" id="IPR036975">
    <property type="entry name" value="Importin-a_IBB_sf"/>
</dbReference>
<dbReference type="Pfam" id="PF16186">
    <property type="entry name" value="Arm_3"/>
    <property type="match status" value="1"/>
</dbReference>
<dbReference type="PIRSF" id="PIRSF005673">
    <property type="entry name" value="Importin_alpha"/>
    <property type="match status" value="1"/>
</dbReference>
<keyword evidence="3" id="KW-0677">Repeat</keyword>
<dbReference type="EMBL" id="JANTQA010000026">
    <property type="protein sequence ID" value="KAJ3442987.1"/>
    <property type="molecule type" value="Genomic_DNA"/>
</dbReference>
<sequence>MSYFQKKLKRRQGKFKEKSTPSLSRSKRVEHTIKLSKTKRDERLMKRRNIGKAGHRIGKSTSNKEITNYIPSLEELPSLVKKVQTEDLEIVHICAQLIRKMISVEEDPPVREVLQTRIIPTFVEFLKKGDDPFLQFESAWIISNVCSGDHDECEYVVDLGIVPIFNQLLHSEDPDLLEQSCWALGNVSGDCVEYRDLILEQNGIIDNLINVIQNSSSNLDIIQNANWCLSNLCRGKPRPPFNKVKKAIPVFAELINKNNKPLIIDSCWGLSYLSNGTDININSVIEAGVIPKMVEFLKVNSPKIQTPALRVIGNIVTGNSKQTQAVLDTDILEQLIPLIDHHRNQIKRETCWVLSNITAGKQSQIQQVIDSGIIPKISRMMKKANKLIRQEACWILSNGVYGSNVDQIIYFVEEGCLSEFIYFLKYDGTRILKICLEAIEKILQVGEIQAEKSGEKNPVVKMVKNLNGSERIEKLIDHHNKNIYKLAERIFDTYFYDDLASTSSSSSSSSDDDDDYDDQEDGNDYENQYLNEHNNSNSLNYYDQEQEQRVDNDIYEF</sequence>
<evidence type="ECO:0000313" key="10">
    <source>
        <dbReference type="Proteomes" id="UP001146793"/>
    </source>
</evidence>
<dbReference type="InterPro" id="IPR032413">
    <property type="entry name" value="Arm_3"/>
</dbReference>
<dbReference type="Gene3D" id="1.20.5.690">
    <property type="entry name" value="Importin-alpha, importin-beta-binding domain"/>
    <property type="match status" value="1"/>
</dbReference>
<keyword evidence="2 5" id="KW-0813">Transport</keyword>
<dbReference type="Pfam" id="PF00514">
    <property type="entry name" value="Arm"/>
    <property type="match status" value="4"/>
</dbReference>
<comment type="similarity">
    <text evidence="1 5">Belongs to the importin alpha family.</text>
</comment>
<dbReference type="PANTHER" id="PTHR23316">
    <property type="entry name" value="IMPORTIN ALPHA"/>
    <property type="match status" value="1"/>
</dbReference>
<evidence type="ECO:0000256" key="6">
    <source>
        <dbReference type="PROSITE-ProRule" id="PRU00259"/>
    </source>
</evidence>
<evidence type="ECO:0000256" key="4">
    <source>
        <dbReference type="ARBA" id="ARBA00022927"/>
    </source>
</evidence>
<evidence type="ECO:0000313" key="9">
    <source>
        <dbReference type="EMBL" id="KAJ3442987.1"/>
    </source>
</evidence>
<dbReference type="GO" id="GO:0006606">
    <property type="term" value="P:protein import into nucleus"/>
    <property type="evidence" value="ECO:0007669"/>
    <property type="project" value="InterPro"/>
</dbReference>
<dbReference type="SUPFAM" id="SSF48371">
    <property type="entry name" value="ARM repeat"/>
    <property type="match status" value="1"/>
</dbReference>
<dbReference type="PROSITE" id="PS51214">
    <property type="entry name" value="IBB"/>
    <property type="match status" value="1"/>
</dbReference>
<feature type="compositionally biased region" description="Acidic residues" evidence="7">
    <location>
        <begin position="510"/>
        <end position="524"/>
    </location>
</feature>
<accession>A0AAV7ZQR8</accession>
<organism evidence="9 10">
    <name type="scientific">Anaeramoeba flamelloides</name>
    <dbReference type="NCBI Taxonomy" id="1746091"/>
    <lineage>
        <taxon>Eukaryota</taxon>
        <taxon>Metamonada</taxon>
        <taxon>Anaeramoebidae</taxon>
        <taxon>Anaeramoeba</taxon>
    </lineage>
</organism>
<dbReference type="Proteomes" id="UP001146793">
    <property type="component" value="Unassembled WGS sequence"/>
</dbReference>
<dbReference type="Pfam" id="PF01749">
    <property type="entry name" value="IBB"/>
    <property type="match status" value="1"/>
</dbReference>
<feature type="region of interest" description="Disordered" evidence="7">
    <location>
        <begin position="1"/>
        <end position="29"/>
    </location>
</feature>
<dbReference type="Gene3D" id="1.25.10.10">
    <property type="entry name" value="Leucine-rich Repeat Variant"/>
    <property type="match status" value="1"/>
</dbReference>
<proteinExistence type="inferred from homology"/>
<dbReference type="PROSITE" id="PS50176">
    <property type="entry name" value="ARM_REPEAT"/>
    <property type="match status" value="1"/>
</dbReference>
<gene>
    <name evidence="9" type="ORF">M0812_12744</name>
</gene>
<feature type="compositionally biased region" description="Polar residues" evidence="7">
    <location>
        <begin position="525"/>
        <end position="543"/>
    </location>
</feature>
<dbReference type="InterPro" id="IPR011989">
    <property type="entry name" value="ARM-like"/>
</dbReference>
<keyword evidence="4 5" id="KW-0653">Protein transport</keyword>
<evidence type="ECO:0000256" key="2">
    <source>
        <dbReference type="ARBA" id="ARBA00022448"/>
    </source>
</evidence>
<feature type="repeat" description="ARM" evidence="6">
    <location>
        <begin position="203"/>
        <end position="232"/>
    </location>
</feature>
<dbReference type="InterPro" id="IPR016024">
    <property type="entry name" value="ARM-type_fold"/>
</dbReference>
<dbReference type="InterPro" id="IPR000225">
    <property type="entry name" value="Armadillo"/>
</dbReference>
<feature type="domain" description="IBB" evidence="8">
    <location>
        <begin position="1"/>
        <end position="57"/>
    </location>
</feature>
<comment type="caution">
    <text evidence="9">The sequence shown here is derived from an EMBL/GenBank/DDBJ whole genome shotgun (WGS) entry which is preliminary data.</text>
</comment>
<protein>
    <recommendedName>
        <fullName evidence="5">Importin subunit alpha</fullName>
    </recommendedName>
</protein>
<evidence type="ECO:0000256" key="1">
    <source>
        <dbReference type="ARBA" id="ARBA00010394"/>
    </source>
</evidence>
<evidence type="ECO:0000256" key="5">
    <source>
        <dbReference type="PIRNR" id="PIRNR005673"/>
    </source>
</evidence>
<dbReference type="InterPro" id="IPR024931">
    <property type="entry name" value="Importin_alpha"/>
</dbReference>
<name>A0AAV7ZQR8_9EUKA</name>
<dbReference type="AlphaFoldDB" id="A0AAV7ZQR8"/>